<reference evidence="3" key="2">
    <citation type="submission" date="2015-01" db="EMBL/GenBank/DDBJ databases">
        <title>Evolutionary Origins and Diversification of the Mycorrhizal Mutualists.</title>
        <authorList>
            <consortium name="DOE Joint Genome Institute"/>
            <consortium name="Mycorrhizal Genomics Consortium"/>
            <person name="Kohler A."/>
            <person name="Kuo A."/>
            <person name="Nagy L.G."/>
            <person name="Floudas D."/>
            <person name="Copeland A."/>
            <person name="Barry K.W."/>
            <person name="Cichocki N."/>
            <person name="Veneault-Fourrey C."/>
            <person name="LaButti K."/>
            <person name="Lindquist E.A."/>
            <person name="Lipzen A."/>
            <person name="Lundell T."/>
            <person name="Morin E."/>
            <person name="Murat C."/>
            <person name="Riley R."/>
            <person name="Ohm R."/>
            <person name="Sun H."/>
            <person name="Tunlid A."/>
            <person name="Henrissat B."/>
            <person name="Grigoriev I.V."/>
            <person name="Hibbett D.S."/>
            <person name="Martin F."/>
        </authorList>
    </citation>
    <scope>NUCLEOTIDE SEQUENCE [LARGE SCALE GENOMIC DNA]</scope>
    <source>
        <strain evidence="3">LaAM-08-1</strain>
    </source>
</reference>
<keyword evidence="3" id="KW-1185">Reference proteome</keyword>
<evidence type="ECO:0000313" key="3">
    <source>
        <dbReference type="Proteomes" id="UP000054477"/>
    </source>
</evidence>
<dbReference type="EMBL" id="KN838614">
    <property type="protein sequence ID" value="KIK00991.1"/>
    <property type="molecule type" value="Genomic_DNA"/>
</dbReference>
<accession>A0A0C9X7I5</accession>
<feature type="region of interest" description="Disordered" evidence="1">
    <location>
        <begin position="1"/>
        <end position="107"/>
    </location>
</feature>
<gene>
    <name evidence="2" type="ORF">K443DRAFT_122580</name>
</gene>
<evidence type="ECO:0000313" key="2">
    <source>
        <dbReference type="EMBL" id="KIK00991.1"/>
    </source>
</evidence>
<dbReference type="OrthoDB" id="2570975at2759"/>
<dbReference type="AlphaFoldDB" id="A0A0C9X7I5"/>
<name>A0A0C9X7I5_9AGAR</name>
<protein>
    <recommendedName>
        <fullName evidence="4">Clampless protein 1</fullName>
    </recommendedName>
</protein>
<organism evidence="2 3">
    <name type="scientific">Laccaria amethystina LaAM-08-1</name>
    <dbReference type="NCBI Taxonomy" id="1095629"/>
    <lineage>
        <taxon>Eukaryota</taxon>
        <taxon>Fungi</taxon>
        <taxon>Dikarya</taxon>
        <taxon>Basidiomycota</taxon>
        <taxon>Agaricomycotina</taxon>
        <taxon>Agaricomycetes</taxon>
        <taxon>Agaricomycetidae</taxon>
        <taxon>Agaricales</taxon>
        <taxon>Agaricineae</taxon>
        <taxon>Hydnangiaceae</taxon>
        <taxon>Laccaria</taxon>
    </lineage>
</organism>
<evidence type="ECO:0008006" key="4">
    <source>
        <dbReference type="Google" id="ProtNLM"/>
    </source>
</evidence>
<sequence>MVLQPNYAKRVDNENAPPTAHVNPKTLASRLRNTLHDVSRRRRARTSGAANTPKYLAQQAKRRSTKSKSPSEPIRFTITSTPVTPPPTDVEMKDAEPLPSSSRTSPKSIPVILPRELVRPDFCEVSKEAIRAVDPELVDTDPEYIREQLEEFGPSMLNVLSSVKASLVSSLLPKELTIVVQDLTSVLPTHMVAVYGHAPKTQAQRRTKVTLLPVHSLVFAAHCSKLPPFPPTLAPPEQEPGSQEITVPVWPLCLPSPQLYPQLAAYLYNKRTDLVLQALLPCPPPPTLEVDPSLIVPFATKLSGTFTVHALLQHQLMVHGMWQNVCALGIFDELLWDTLDLAWQILLTALAIATGNAPLMIEQPSEGPSQSSNST</sequence>
<dbReference type="HOGENOM" id="CLU_059618_0_0_1"/>
<evidence type="ECO:0000256" key="1">
    <source>
        <dbReference type="SAM" id="MobiDB-lite"/>
    </source>
</evidence>
<proteinExistence type="predicted"/>
<dbReference type="Proteomes" id="UP000054477">
    <property type="component" value="Unassembled WGS sequence"/>
</dbReference>
<reference evidence="2 3" key="1">
    <citation type="submission" date="2014-04" db="EMBL/GenBank/DDBJ databases">
        <authorList>
            <consortium name="DOE Joint Genome Institute"/>
            <person name="Kuo A."/>
            <person name="Kohler A."/>
            <person name="Nagy L.G."/>
            <person name="Floudas D."/>
            <person name="Copeland A."/>
            <person name="Barry K.W."/>
            <person name="Cichocki N."/>
            <person name="Veneault-Fourrey C."/>
            <person name="LaButti K."/>
            <person name="Lindquist E.A."/>
            <person name="Lipzen A."/>
            <person name="Lundell T."/>
            <person name="Morin E."/>
            <person name="Murat C."/>
            <person name="Sun H."/>
            <person name="Tunlid A."/>
            <person name="Henrissat B."/>
            <person name="Grigoriev I.V."/>
            <person name="Hibbett D.S."/>
            <person name="Martin F."/>
            <person name="Nordberg H.P."/>
            <person name="Cantor M.N."/>
            <person name="Hua S.X."/>
        </authorList>
    </citation>
    <scope>NUCLEOTIDE SEQUENCE [LARGE SCALE GENOMIC DNA]</scope>
    <source>
        <strain evidence="2 3">LaAM-08-1</strain>
    </source>
</reference>